<gene>
    <name evidence="1" type="ORF">P7G31_07325</name>
</gene>
<organism evidence="1 2">
    <name type="scientific">Streptococcus parauberis</name>
    <dbReference type="NCBI Taxonomy" id="1348"/>
    <lineage>
        <taxon>Bacteria</taxon>
        <taxon>Bacillati</taxon>
        <taxon>Bacillota</taxon>
        <taxon>Bacilli</taxon>
        <taxon>Lactobacillales</taxon>
        <taxon>Streptococcaceae</taxon>
        <taxon>Streptococcus</taxon>
    </lineage>
</organism>
<reference evidence="1" key="1">
    <citation type="submission" date="2023-03" db="EMBL/GenBank/DDBJ databases">
        <authorList>
            <person name="Shen W."/>
            <person name="Cai J."/>
        </authorList>
    </citation>
    <scope>NUCLEOTIDE SEQUENCE</scope>
    <source>
        <strain evidence="1">P82-2</strain>
    </source>
</reference>
<evidence type="ECO:0000313" key="2">
    <source>
        <dbReference type="Proteomes" id="UP001180515"/>
    </source>
</evidence>
<dbReference type="GO" id="GO:0016740">
    <property type="term" value="F:transferase activity"/>
    <property type="evidence" value="ECO:0007669"/>
    <property type="project" value="UniProtKB-KW"/>
</dbReference>
<dbReference type="Proteomes" id="UP001180515">
    <property type="component" value="Unassembled WGS sequence"/>
</dbReference>
<sequence>MAIYNFNLLVGYLPTGVDYAQGYRAKLLRELKQVSCFIFTEIPEWSLIKFYLDQVGLQEEELLSVHFSYLEDASLIPQLSFDEIKPGYPDIVNMEETSFYGGVKTF</sequence>
<keyword evidence="1" id="KW-0808">Transferase</keyword>
<dbReference type="AlphaFoldDB" id="A0AAE4HZ14"/>
<proteinExistence type="predicted"/>
<protein>
    <submittedName>
        <fullName evidence="1">Group 1 glycosyl transferase</fullName>
    </submittedName>
</protein>
<dbReference type="EMBL" id="JARQAG010000010">
    <property type="protein sequence ID" value="MDT2732055.1"/>
    <property type="molecule type" value="Genomic_DNA"/>
</dbReference>
<dbReference type="RefSeq" id="WP_003106584.1">
    <property type="nucleotide sequence ID" value="NZ_CP025420.1"/>
</dbReference>
<accession>A0AAE4HZ14</accession>
<name>A0AAE4HZ14_9STRE</name>
<evidence type="ECO:0000313" key="1">
    <source>
        <dbReference type="EMBL" id="MDT2732055.1"/>
    </source>
</evidence>
<comment type="caution">
    <text evidence="1">The sequence shown here is derived from an EMBL/GenBank/DDBJ whole genome shotgun (WGS) entry which is preliminary data.</text>
</comment>